<dbReference type="SUPFAM" id="SSF51101">
    <property type="entry name" value="Mannose-binding lectins"/>
    <property type="match status" value="2"/>
</dbReference>
<sequence length="309" mass="34361">MTQRLEAQGLKNPKTDDMWDYGSDHDDVTKICVRGDSESIKFIGFDSIKDGQLTYGSLCRSKIRGFTQTFEINHLKDEQLVSVEGYYKDRVIRGLQFKTNLRISELIGFEEDCTKFSLAVDGKKIIGFHGSSSGAGLNSLGAYFTWISPTRLDVKGKYGGKEWDDGTDHEAITKISLRGGPEGIRYIKCDYVKNGQRVYGQAHSGTGGGFTQTFELNHLVKEYLVSVEGIQFKSNIKISDLIGYDIGKKFRLAAHGKNIIGFHGTADKNLNSLGAYFTTSPVIKVESKGDTNIGQLWDDGTFEFEGVRK</sequence>
<evidence type="ECO:0000313" key="4">
    <source>
        <dbReference type="EMBL" id="ESQ30243.1"/>
    </source>
</evidence>
<feature type="domain" description="Jacalin-type lectin" evidence="3">
    <location>
        <begin position="149"/>
        <end position="279"/>
    </location>
</feature>
<dbReference type="InterPro" id="IPR001229">
    <property type="entry name" value="Jacalin-like_lectin_dom"/>
</dbReference>
<protein>
    <recommendedName>
        <fullName evidence="3">Jacalin-type lectin domain-containing protein</fullName>
    </recommendedName>
</protein>
<dbReference type="eggNOG" id="ENOG502SDKK">
    <property type="taxonomic scope" value="Eukaryota"/>
</dbReference>
<keyword evidence="2" id="KW-0430">Lectin</keyword>
<feature type="domain" description="Jacalin-type lectin" evidence="3">
    <location>
        <begin position="2"/>
        <end position="146"/>
    </location>
</feature>
<feature type="domain" description="Jacalin-type lectin" evidence="3">
    <location>
        <begin position="282"/>
        <end position="309"/>
    </location>
</feature>
<evidence type="ECO:0000313" key="5">
    <source>
        <dbReference type="Proteomes" id="UP000030689"/>
    </source>
</evidence>
<dbReference type="Gramene" id="ESQ30243">
    <property type="protein sequence ID" value="ESQ30243"/>
    <property type="gene ID" value="EUTSA_v10012320mg"/>
</dbReference>
<comment type="similarity">
    <text evidence="1">Belongs to the jacalin lectin family.</text>
</comment>
<dbReference type="AlphaFoldDB" id="V4KSB0"/>
<evidence type="ECO:0000256" key="1">
    <source>
        <dbReference type="ARBA" id="ARBA00006568"/>
    </source>
</evidence>
<dbReference type="PANTHER" id="PTHR47293">
    <property type="entry name" value="JACALIN-RELATED LECTIN 3"/>
    <property type="match status" value="1"/>
</dbReference>
<dbReference type="CDD" id="cd09612">
    <property type="entry name" value="Jacalin"/>
    <property type="match status" value="2"/>
</dbReference>
<dbReference type="PROSITE" id="PS51752">
    <property type="entry name" value="JACALIN_LECTIN"/>
    <property type="match status" value="3"/>
</dbReference>
<accession>V4KSB0</accession>
<evidence type="ECO:0000259" key="3">
    <source>
        <dbReference type="PROSITE" id="PS51752"/>
    </source>
</evidence>
<dbReference type="Proteomes" id="UP000030689">
    <property type="component" value="Unassembled WGS sequence"/>
</dbReference>
<gene>
    <name evidence="4" type="ORF">EUTSA_v10012320mg</name>
</gene>
<reference evidence="4 5" key="1">
    <citation type="journal article" date="2013" name="Front. Plant Sci.">
        <title>The Reference Genome of the Halophytic Plant Eutrema salsugineum.</title>
        <authorList>
            <person name="Yang R."/>
            <person name="Jarvis D.E."/>
            <person name="Chen H."/>
            <person name="Beilstein M.A."/>
            <person name="Grimwood J."/>
            <person name="Jenkins J."/>
            <person name="Shu S."/>
            <person name="Prochnik S."/>
            <person name="Xin M."/>
            <person name="Ma C."/>
            <person name="Schmutz J."/>
            <person name="Wing R.A."/>
            <person name="Mitchell-Olds T."/>
            <person name="Schumaker K.S."/>
            <person name="Wang X."/>
        </authorList>
    </citation>
    <scope>NUCLEOTIDE SEQUENCE [LARGE SCALE GENOMIC DNA]</scope>
</reference>
<dbReference type="KEGG" id="eus:EUTSA_v10012320mg"/>
<organism evidence="4 5">
    <name type="scientific">Eutrema salsugineum</name>
    <name type="common">Saltwater cress</name>
    <name type="synonym">Sisymbrium salsugineum</name>
    <dbReference type="NCBI Taxonomy" id="72664"/>
    <lineage>
        <taxon>Eukaryota</taxon>
        <taxon>Viridiplantae</taxon>
        <taxon>Streptophyta</taxon>
        <taxon>Embryophyta</taxon>
        <taxon>Tracheophyta</taxon>
        <taxon>Spermatophyta</taxon>
        <taxon>Magnoliopsida</taxon>
        <taxon>eudicotyledons</taxon>
        <taxon>Gunneridae</taxon>
        <taxon>Pentapetalae</taxon>
        <taxon>rosids</taxon>
        <taxon>malvids</taxon>
        <taxon>Brassicales</taxon>
        <taxon>Brassicaceae</taxon>
        <taxon>Eutremeae</taxon>
        <taxon>Eutrema</taxon>
    </lineage>
</organism>
<keyword evidence="5" id="KW-1185">Reference proteome</keyword>
<dbReference type="FunFam" id="2.100.10.30:FF:000001">
    <property type="entry name" value="Jacalin-related lectin 33"/>
    <property type="match status" value="1"/>
</dbReference>
<proteinExistence type="inferred from homology"/>
<dbReference type="SMART" id="SM00915">
    <property type="entry name" value="Jacalin"/>
    <property type="match status" value="2"/>
</dbReference>
<dbReference type="GO" id="GO:0030246">
    <property type="term" value="F:carbohydrate binding"/>
    <property type="evidence" value="ECO:0007669"/>
    <property type="project" value="UniProtKB-KW"/>
</dbReference>
<dbReference type="Gene3D" id="2.100.10.30">
    <property type="entry name" value="Jacalin-like lectin domain"/>
    <property type="match status" value="2"/>
</dbReference>
<dbReference type="EMBL" id="KI517809">
    <property type="protein sequence ID" value="ESQ30243.1"/>
    <property type="molecule type" value="Genomic_DNA"/>
</dbReference>
<evidence type="ECO:0000256" key="2">
    <source>
        <dbReference type="ARBA" id="ARBA00022734"/>
    </source>
</evidence>
<dbReference type="InterPro" id="IPR033734">
    <property type="entry name" value="Jacalin-like_lectin_dom_plant"/>
</dbReference>
<dbReference type="InterPro" id="IPR036404">
    <property type="entry name" value="Jacalin-like_lectin_dom_sf"/>
</dbReference>
<feature type="non-terminal residue" evidence="4">
    <location>
        <position position="309"/>
    </location>
</feature>
<name>V4KSB0_EUTSA</name>
<dbReference type="Pfam" id="PF01419">
    <property type="entry name" value="Jacalin"/>
    <property type="match status" value="2"/>
</dbReference>
<dbReference type="PANTHER" id="PTHR47293:SF73">
    <property type="entry name" value="JACALIN-RELATED LECTIN 46-RELATED"/>
    <property type="match status" value="1"/>
</dbReference>